<evidence type="ECO:0000256" key="4">
    <source>
        <dbReference type="SAM" id="Coils"/>
    </source>
</evidence>
<accession>A0A9P1FVM5</accession>
<feature type="transmembrane region" description="Helical" evidence="6">
    <location>
        <begin position="678"/>
        <end position="704"/>
    </location>
</feature>
<dbReference type="AlphaFoldDB" id="A0A9P1FVM5"/>
<dbReference type="PROSITE" id="PS50297">
    <property type="entry name" value="ANK_REP_REGION"/>
    <property type="match status" value="5"/>
</dbReference>
<feature type="repeat" description="ANK" evidence="3">
    <location>
        <begin position="487"/>
        <end position="519"/>
    </location>
</feature>
<reference evidence="8" key="2">
    <citation type="submission" date="2024-04" db="EMBL/GenBank/DDBJ databases">
        <authorList>
            <person name="Chen Y."/>
            <person name="Shah S."/>
            <person name="Dougan E. K."/>
            <person name="Thang M."/>
            <person name="Chan C."/>
        </authorList>
    </citation>
    <scope>NUCLEOTIDE SEQUENCE [LARGE SCALE GENOMIC DNA]</scope>
</reference>
<dbReference type="SMART" id="SM00248">
    <property type="entry name" value="ANK"/>
    <property type="match status" value="9"/>
</dbReference>
<dbReference type="EMBL" id="CAMXCT020001269">
    <property type="protein sequence ID" value="CAL1141835.1"/>
    <property type="molecule type" value="Genomic_DNA"/>
</dbReference>
<evidence type="ECO:0000256" key="1">
    <source>
        <dbReference type="ARBA" id="ARBA00022737"/>
    </source>
</evidence>
<dbReference type="Pfam" id="PF13637">
    <property type="entry name" value="Ank_4"/>
    <property type="match status" value="1"/>
</dbReference>
<keyword evidence="10" id="KW-1185">Reference proteome</keyword>
<protein>
    <submittedName>
        <fullName evidence="9">Ankyrin-2 (ANK-2) (Ankyrin-B) (Brain ankyrin) (Non-erythroid ankyrin)</fullName>
    </submittedName>
</protein>
<evidence type="ECO:0000313" key="7">
    <source>
        <dbReference type="EMBL" id="CAI3988460.1"/>
    </source>
</evidence>
<evidence type="ECO:0000256" key="3">
    <source>
        <dbReference type="PROSITE-ProRule" id="PRU00023"/>
    </source>
</evidence>
<dbReference type="GO" id="GO:0006396">
    <property type="term" value="P:RNA processing"/>
    <property type="evidence" value="ECO:0007669"/>
    <property type="project" value="TreeGrafter"/>
</dbReference>
<keyword evidence="6" id="KW-0812">Transmembrane</keyword>
<dbReference type="PANTHER" id="PTHR24141:SF1">
    <property type="entry name" value="2-5A-DEPENDENT RIBONUCLEASE"/>
    <property type="match status" value="1"/>
</dbReference>
<feature type="coiled-coil region" evidence="4">
    <location>
        <begin position="297"/>
        <end position="324"/>
    </location>
</feature>
<reference evidence="7" key="1">
    <citation type="submission" date="2022-10" db="EMBL/GenBank/DDBJ databases">
        <authorList>
            <person name="Chen Y."/>
            <person name="Dougan E. K."/>
            <person name="Chan C."/>
            <person name="Rhodes N."/>
            <person name="Thang M."/>
        </authorList>
    </citation>
    <scope>NUCLEOTIDE SEQUENCE</scope>
</reference>
<dbReference type="EMBL" id="CAMXCT030001269">
    <property type="protein sequence ID" value="CAL4775772.1"/>
    <property type="molecule type" value="Genomic_DNA"/>
</dbReference>
<dbReference type="OrthoDB" id="9995210at2759"/>
<dbReference type="Pfam" id="PF00023">
    <property type="entry name" value="Ank"/>
    <property type="match status" value="1"/>
</dbReference>
<feature type="repeat" description="ANK" evidence="3">
    <location>
        <begin position="388"/>
        <end position="420"/>
    </location>
</feature>
<feature type="repeat" description="ANK" evidence="3">
    <location>
        <begin position="590"/>
        <end position="622"/>
    </location>
</feature>
<dbReference type="EMBL" id="CAMXCT010001269">
    <property type="protein sequence ID" value="CAI3988460.1"/>
    <property type="molecule type" value="Genomic_DNA"/>
</dbReference>
<comment type="caution">
    <text evidence="7">The sequence shown here is derived from an EMBL/GenBank/DDBJ whole genome shotgun (WGS) entry which is preliminary data.</text>
</comment>
<dbReference type="GO" id="GO:0003723">
    <property type="term" value="F:RNA binding"/>
    <property type="evidence" value="ECO:0007669"/>
    <property type="project" value="TreeGrafter"/>
</dbReference>
<evidence type="ECO:0000256" key="5">
    <source>
        <dbReference type="SAM" id="MobiDB-lite"/>
    </source>
</evidence>
<dbReference type="InterPro" id="IPR002110">
    <property type="entry name" value="Ankyrin_rpt"/>
</dbReference>
<feature type="region of interest" description="Disordered" evidence="5">
    <location>
        <begin position="76"/>
        <end position="106"/>
    </location>
</feature>
<evidence type="ECO:0000256" key="6">
    <source>
        <dbReference type="SAM" id="Phobius"/>
    </source>
</evidence>
<evidence type="ECO:0000313" key="10">
    <source>
        <dbReference type="Proteomes" id="UP001152797"/>
    </source>
</evidence>
<sequence>MLQGARSTSSLASGPLDGSISVLRHLQMQSRRLDQWPDPKGSGFAQSLSGQSGESELLSLARLVLELITAVTPQVHQASQDDSSGGTGDFNQSQSQKDGLPDKEKHQKAHRNCVKAACLAVRKKLDFMTLAFAVRESVSSLLYVVVMAESKQAGQLVGGGKGQLAETIYQICGLRDKSETFASGSAFKSKEPCCRCKCCHITIQEALSLLQFLHKSLCGEGNNGIQEQISKHVEDGIVLLLQILIQLSSQVHEACYLAAHRASSQFGWRTLYEEIRQKCTLVSWPHMFAWTSFERSLQGMEISFAKLERRVAMLELQERRLQSRMSRCVCPSAGFLSFPPALPKVDVVQNQSHSINSGSQIAAASLGHAPLVHELLKANAEVDAPNQNGATALIAAAFAGDVDTIAALLDGKASVEASTASGVTALQAAVEGNKSEAVEQLLAAGAEVNTADVLGATPLHRAAQFGLPDIAAALIEANAQVDLGTNEGLTPLMMAARTGQSDVLAELLEAGADMEMREKKGGTALFEAAKFGATEAASLLLALNASADATREDGATPLMIAAQGGKAGVVLQLLNNTANNTATVDLARKDGCTALMFAAMSGHGPIVTELMKAGADPDTVDENGVTAIKIAKQNRFPDVVRRLRNAGASGTLGLDVFDVQVLLWMFDAPIVFQKCLNLLLTVHSGVAFCFGLCAFLLPHFFGFFLGEEWHGSWRWNPDDGQVKITHVVIRLYGALIFGQGILTWAAKETDDGQVRRWVVRASAVLLAAVERWCSVSRLLRFSVPNSQIQHGTL</sequence>
<evidence type="ECO:0000313" key="8">
    <source>
        <dbReference type="EMBL" id="CAL1141835.1"/>
    </source>
</evidence>
<dbReference type="Gene3D" id="1.25.40.20">
    <property type="entry name" value="Ankyrin repeat-containing domain"/>
    <property type="match status" value="2"/>
</dbReference>
<gene>
    <name evidence="7" type="ORF">C1SCF055_LOCUS15629</name>
</gene>
<feature type="repeat" description="ANK" evidence="3">
    <location>
        <begin position="553"/>
        <end position="585"/>
    </location>
</feature>
<dbReference type="Pfam" id="PF12796">
    <property type="entry name" value="Ank_2"/>
    <property type="match status" value="2"/>
</dbReference>
<dbReference type="GO" id="GO:0004540">
    <property type="term" value="F:RNA nuclease activity"/>
    <property type="evidence" value="ECO:0007669"/>
    <property type="project" value="TreeGrafter"/>
</dbReference>
<feature type="repeat" description="ANK" evidence="3">
    <location>
        <begin position="421"/>
        <end position="453"/>
    </location>
</feature>
<keyword evidence="4" id="KW-0175">Coiled coil</keyword>
<keyword evidence="6" id="KW-1133">Transmembrane helix</keyword>
<dbReference type="Proteomes" id="UP001152797">
    <property type="component" value="Unassembled WGS sequence"/>
</dbReference>
<keyword evidence="6" id="KW-0472">Membrane</keyword>
<keyword evidence="2 3" id="KW-0040">ANK repeat</keyword>
<dbReference type="PANTHER" id="PTHR24141">
    <property type="entry name" value="2-5A-DEPENDENT RIBONUCLEASE"/>
    <property type="match status" value="1"/>
</dbReference>
<evidence type="ECO:0000313" key="9">
    <source>
        <dbReference type="EMBL" id="CAL4775772.1"/>
    </source>
</evidence>
<dbReference type="PROSITE" id="PS50088">
    <property type="entry name" value="ANK_REPEAT"/>
    <property type="match status" value="6"/>
</dbReference>
<proteinExistence type="predicted"/>
<dbReference type="SUPFAM" id="SSF48403">
    <property type="entry name" value="Ankyrin repeat"/>
    <property type="match status" value="1"/>
</dbReference>
<feature type="transmembrane region" description="Helical" evidence="6">
    <location>
        <begin position="724"/>
        <end position="746"/>
    </location>
</feature>
<organism evidence="7">
    <name type="scientific">Cladocopium goreaui</name>
    <dbReference type="NCBI Taxonomy" id="2562237"/>
    <lineage>
        <taxon>Eukaryota</taxon>
        <taxon>Sar</taxon>
        <taxon>Alveolata</taxon>
        <taxon>Dinophyceae</taxon>
        <taxon>Suessiales</taxon>
        <taxon>Symbiodiniaceae</taxon>
        <taxon>Cladocopium</taxon>
    </lineage>
</organism>
<evidence type="ECO:0000256" key="2">
    <source>
        <dbReference type="ARBA" id="ARBA00023043"/>
    </source>
</evidence>
<feature type="compositionally biased region" description="Polar residues" evidence="5">
    <location>
        <begin position="76"/>
        <end position="97"/>
    </location>
</feature>
<dbReference type="InterPro" id="IPR036770">
    <property type="entry name" value="Ankyrin_rpt-contain_sf"/>
</dbReference>
<feature type="repeat" description="ANK" evidence="3">
    <location>
        <begin position="454"/>
        <end position="486"/>
    </location>
</feature>
<keyword evidence="1" id="KW-0677">Repeat</keyword>
<name>A0A9P1FVM5_9DINO</name>